<proteinExistence type="predicted"/>
<name>A0A8T2JCY7_9PIPI</name>
<dbReference type="GO" id="GO:0000139">
    <property type="term" value="C:Golgi membrane"/>
    <property type="evidence" value="ECO:0007669"/>
    <property type="project" value="TreeGrafter"/>
</dbReference>
<keyword evidence="2" id="KW-0812">Transmembrane</keyword>
<keyword evidence="8" id="KW-0175">Coiled coil</keyword>
<dbReference type="InterPro" id="IPR051136">
    <property type="entry name" value="Intracellular_Lectin-GPT"/>
</dbReference>
<feature type="domain" description="L-type lectin-like" evidence="10">
    <location>
        <begin position="27"/>
        <end position="250"/>
    </location>
</feature>
<evidence type="ECO:0000256" key="1">
    <source>
        <dbReference type="ARBA" id="ARBA00004151"/>
    </source>
</evidence>
<evidence type="ECO:0000256" key="9">
    <source>
        <dbReference type="SAM" id="SignalP"/>
    </source>
</evidence>
<feature type="signal peptide" evidence="9">
    <location>
        <begin position="1"/>
        <end position="20"/>
    </location>
</feature>
<evidence type="ECO:0000313" key="11">
    <source>
        <dbReference type="EMBL" id="KAG8440306.1"/>
    </source>
</evidence>
<keyword evidence="6" id="KW-0472">Membrane</keyword>
<keyword evidence="7" id="KW-1015">Disulfide bond</keyword>
<feature type="coiled-coil region" evidence="8">
    <location>
        <begin position="267"/>
        <end position="298"/>
    </location>
</feature>
<dbReference type="PANTHER" id="PTHR12223">
    <property type="entry name" value="VESICULAR MANNOSE-BINDING LECTIN"/>
    <property type="match status" value="1"/>
</dbReference>
<dbReference type="EMBL" id="JAACNH010000006">
    <property type="protein sequence ID" value="KAG8440306.1"/>
    <property type="molecule type" value="Genomic_DNA"/>
</dbReference>
<dbReference type="Gene3D" id="2.60.120.200">
    <property type="match status" value="1"/>
</dbReference>
<dbReference type="GO" id="GO:0005789">
    <property type="term" value="C:endoplasmic reticulum membrane"/>
    <property type="evidence" value="ECO:0007669"/>
    <property type="project" value="TreeGrafter"/>
</dbReference>
<dbReference type="CDD" id="cd06902">
    <property type="entry name" value="lectin_ERGIC-53_ERGL"/>
    <property type="match status" value="1"/>
</dbReference>
<dbReference type="SUPFAM" id="SSF49899">
    <property type="entry name" value="Concanavalin A-like lectins/glucanases"/>
    <property type="match status" value="1"/>
</dbReference>
<keyword evidence="4" id="KW-0430">Lectin</keyword>
<dbReference type="GO" id="GO:0005537">
    <property type="term" value="F:D-mannose binding"/>
    <property type="evidence" value="ECO:0007669"/>
    <property type="project" value="TreeGrafter"/>
</dbReference>
<evidence type="ECO:0000256" key="7">
    <source>
        <dbReference type="ARBA" id="ARBA00023157"/>
    </source>
</evidence>
<keyword evidence="3 9" id="KW-0732">Signal</keyword>
<comment type="caution">
    <text evidence="11">The sequence shown here is derived from an EMBL/GenBank/DDBJ whole genome shotgun (WGS) entry which is preliminary data.</text>
</comment>
<evidence type="ECO:0000256" key="8">
    <source>
        <dbReference type="SAM" id="Coils"/>
    </source>
</evidence>
<gene>
    <name evidence="11" type="ORF">GDO86_006171</name>
</gene>
<evidence type="ECO:0000256" key="6">
    <source>
        <dbReference type="ARBA" id="ARBA00023136"/>
    </source>
</evidence>
<reference evidence="11" key="1">
    <citation type="thesis" date="2020" institute="ProQuest LLC" country="789 East Eisenhower Parkway, Ann Arbor, MI, USA">
        <title>Comparative Genomics and Chromosome Evolution.</title>
        <authorList>
            <person name="Mudd A.B."/>
        </authorList>
    </citation>
    <scope>NUCLEOTIDE SEQUENCE</scope>
    <source>
        <strain evidence="11">Female2</strain>
        <tissue evidence="11">Blood</tissue>
    </source>
</reference>
<evidence type="ECO:0000256" key="3">
    <source>
        <dbReference type="ARBA" id="ARBA00022729"/>
    </source>
</evidence>
<evidence type="ECO:0000256" key="5">
    <source>
        <dbReference type="ARBA" id="ARBA00022989"/>
    </source>
</evidence>
<evidence type="ECO:0000313" key="12">
    <source>
        <dbReference type="Proteomes" id="UP000812440"/>
    </source>
</evidence>
<dbReference type="InterPro" id="IPR005052">
    <property type="entry name" value="Lectin_leg"/>
</dbReference>
<evidence type="ECO:0000256" key="2">
    <source>
        <dbReference type="ARBA" id="ARBA00022692"/>
    </source>
</evidence>
<dbReference type="OrthoDB" id="10265193at2759"/>
<dbReference type="FunFam" id="2.60.120.200:FF:000028">
    <property type="entry name" value="Blast:Protein ERGIC-53"/>
    <property type="match status" value="1"/>
</dbReference>
<dbReference type="Proteomes" id="UP000812440">
    <property type="component" value="Chromosome 3"/>
</dbReference>
<dbReference type="AlphaFoldDB" id="A0A8T2JCY7"/>
<evidence type="ECO:0000256" key="4">
    <source>
        <dbReference type="ARBA" id="ARBA00022734"/>
    </source>
</evidence>
<protein>
    <recommendedName>
        <fullName evidence="10">L-type lectin-like domain-containing protein</fullName>
    </recommendedName>
</protein>
<dbReference type="GO" id="GO:0006888">
    <property type="term" value="P:endoplasmic reticulum to Golgi vesicle-mediated transport"/>
    <property type="evidence" value="ECO:0007669"/>
    <property type="project" value="TreeGrafter"/>
</dbReference>
<dbReference type="PANTHER" id="PTHR12223:SF43">
    <property type="entry name" value="LECTIN, MANNOSE-BINDING, 1"/>
    <property type="match status" value="1"/>
</dbReference>
<dbReference type="GO" id="GO:0030134">
    <property type="term" value="C:COPII-coated ER to Golgi transport vesicle"/>
    <property type="evidence" value="ECO:0007669"/>
    <property type="project" value="TreeGrafter"/>
</dbReference>
<dbReference type="InterPro" id="IPR013320">
    <property type="entry name" value="ConA-like_dom_sf"/>
</dbReference>
<comment type="subcellular location">
    <subcellularLocation>
        <location evidence="1">Endoplasmic reticulum-Golgi intermediate compartment membrane</location>
        <topology evidence="1">Single-pass type I membrane protein</topology>
    </subcellularLocation>
</comment>
<dbReference type="GO" id="GO:0033116">
    <property type="term" value="C:endoplasmic reticulum-Golgi intermediate compartment membrane"/>
    <property type="evidence" value="ECO:0007669"/>
    <property type="project" value="UniProtKB-SubCell"/>
</dbReference>
<accession>A0A8T2JCY7</accession>
<organism evidence="11 12">
    <name type="scientific">Hymenochirus boettgeri</name>
    <name type="common">Congo dwarf clawed frog</name>
    <dbReference type="NCBI Taxonomy" id="247094"/>
    <lineage>
        <taxon>Eukaryota</taxon>
        <taxon>Metazoa</taxon>
        <taxon>Chordata</taxon>
        <taxon>Craniata</taxon>
        <taxon>Vertebrata</taxon>
        <taxon>Euteleostomi</taxon>
        <taxon>Amphibia</taxon>
        <taxon>Batrachia</taxon>
        <taxon>Anura</taxon>
        <taxon>Pipoidea</taxon>
        <taxon>Pipidae</taxon>
        <taxon>Pipinae</taxon>
        <taxon>Hymenochirus</taxon>
    </lineage>
</organism>
<dbReference type="PROSITE" id="PS51328">
    <property type="entry name" value="L_LECTIN_LIKE"/>
    <property type="match status" value="1"/>
</dbReference>
<feature type="chain" id="PRO_5035862606" description="L-type lectin-like domain-containing protein" evidence="9">
    <location>
        <begin position="21"/>
        <end position="361"/>
    </location>
</feature>
<evidence type="ECO:0000259" key="10">
    <source>
        <dbReference type="PROSITE" id="PS51328"/>
    </source>
</evidence>
<keyword evidence="12" id="KW-1185">Reference proteome</keyword>
<keyword evidence="5" id="KW-1133">Transmembrane helix</keyword>
<sequence length="361" mass="41218">MSSLTSFILLFSLLPYTPLAQDQPAHRRFEYKYSFKGPHVTLPDGTVPFWDKYGDAIASPDEVRLVPSLRHHSGSIWTKQNASFTHWELEVSFRIAGHGRQGAEGLAVWYTKEQGRSGTVYGSADFWDGIGIIFDTNDKDLKENNPAILIVGNNGKLNYDHESDGSSQALDSCIKNFRNTIRPFRAKITYYQRTLRVSVFKGMSPSDDAFELCAEVQNMIIPSSGYFGISAATGILADDHDVLSFLTYSLSRTWEESLTSQIPDSEREKFEKEFEDFQKEMEKNMEDFQKQHPKADEDAFESDNQRELDMVLAGQNRVLEELRVLKGRLKMTVEEQKRYRDFLKDSALNETTTVKKENVSV</sequence>
<dbReference type="Pfam" id="PF03388">
    <property type="entry name" value="Lectin_leg-like"/>
    <property type="match status" value="1"/>
</dbReference>